<evidence type="ECO:0000256" key="8">
    <source>
        <dbReference type="ARBA" id="ARBA00023034"/>
    </source>
</evidence>
<dbReference type="Pfam" id="PF01762">
    <property type="entry name" value="Galactosyl_T"/>
    <property type="match status" value="1"/>
</dbReference>
<comment type="similarity">
    <text evidence="2 10">Belongs to the glycosyltransferase 31 family.</text>
</comment>
<evidence type="ECO:0000256" key="4">
    <source>
        <dbReference type="ARBA" id="ARBA00022679"/>
    </source>
</evidence>
<dbReference type="GO" id="GO:0000139">
    <property type="term" value="C:Golgi membrane"/>
    <property type="evidence" value="ECO:0007669"/>
    <property type="project" value="UniProtKB-SubCell"/>
</dbReference>
<dbReference type="EC" id="2.4.1.-" evidence="10"/>
<feature type="signal peptide" evidence="11">
    <location>
        <begin position="1"/>
        <end position="26"/>
    </location>
</feature>
<reference evidence="12" key="1">
    <citation type="submission" date="2023-10" db="EMBL/GenBank/DDBJ databases">
        <title>Genome assembly of Pristionchus species.</title>
        <authorList>
            <person name="Yoshida K."/>
            <person name="Sommer R.J."/>
        </authorList>
    </citation>
    <scope>NUCLEOTIDE SEQUENCE</scope>
    <source>
        <strain evidence="12">RS0144</strain>
    </source>
</reference>
<keyword evidence="13" id="KW-1185">Reference proteome</keyword>
<feature type="chain" id="PRO_5043686194" description="Hexosyltransferase" evidence="11">
    <location>
        <begin position="27"/>
        <end position="327"/>
    </location>
</feature>
<evidence type="ECO:0000256" key="6">
    <source>
        <dbReference type="ARBA" id="ARBA00022968"/>
    </source>
</evidence>
<keyword evidence="7" id="KW-1133">Transmembrane helix</keyword>
<dbReference type="PANTHER" id="PTHR11214:SF391">
    <property type="entry name" value="BETA-1,3-GALACTOSYLTRANSFERASE BRE-2-RELATED"/>
    <property type="match status" value="1"/>
</dbReference>
<keyword evidence="9" id="KW-0472">Membrane</keyword>
<comment type="subcellular location">
    <subcellularLocation>
        <location evidence="1 10">Golgi apparatus membrane</location>
        <topology evidence="1 10">Single-pass type II membrane protein</topology>
    </subcellularLocation>
</comment>
<keyword evidence="11" id="KW-0732">Signal</keyword>
<keyword evidence="5" id="KW-0812">Transmembrane</keyword>
<dbReference type="Proteomes" id="UP001432027">
    <property type="component" value="Unassembled WGS sequence"/>
</dbReference>
<gene>
    <name evidence="12" type="ORF">PENTCL1PPCAC_29541</name>
</gene>
<evidence type="ECO:0000256" key="3">
    <source>
        <dbReference type="ARBA" id="ARBA00022676"/>
    </source>
</evidence>
<evidence type="ECO:0000256" key="11">
    <source>
        <dbReference type="SAM" id="SignalP"/>
    </source>
</evidence>
<evidence type="ECO:0000256" key="10">
    <source>
        <dbReference type="RuleBase" id="RU363063"/>
    </source>
</evidence>
<dbReference type="AlphaFoldDB" id="A0AAV5ULA7"/>
<dbReference type="SUPFAM" id="SSF53448">
    <property type="entry name" value="Nucleotide-diphospho-sugar transferases"/>
    <property type="match status" value="1"/>
</dbReference>
<evidence type="ECO:0000256" key="9">
    <source>
        <dbReference type="ARBA" id="ARBA00023136"/>
    </source>
</evidence>
<dbReference type="Gene3D" id="3.90.550.50">
    <property type="match status" value="1"/>
</dbReference>
<sequence>PRVHSSYLAALLGWWLLSEMIMVIRHDHVEIKLDNIELNSQLHVAPFNLTQLDGQRLINFVHFPNSFSHKCKNSTKVHLQLLVLVLSAPGNNAARNAIRKLWASPKHSRGVREGKAKHYFIVGNGLRTKSELREEMTKHDDIIIIDVQDSYMNLVYKSFSAVHIAAHLCPALFTLKVDEDTVFHIDRFLEGIQRNFFHKNADLYCYVWVKTLPTRDPNNVCYVSVKQYPAAILPDYCSGPAYVMTRRAARQILNWTHLFPDMQVEDVLLTGIISQKAGVNRHNYRTMFEPDNYFHRQCAPSLIAKHDLKTYAAMRVAWKRMNDPTCF</sequence>
<dbReference type="InterPro" id="IPR002659">
    <property type="entry name" value="Glyco_trans_31"/>
</dbReference>
<comment type="caution">
    <text evidence="12">The sequence shown here is derived from an EMBL/GenBank/DDBJ whole genome shotgun (WGS) entry which is preliminary data.</text>
</comment>
<feature type="non-terminal residue" evidence="12">
    <location>
        <position position="1"/>
    </location>
</feature>
<dbReference type="InterPro" id="IPR029044">
    <property type="entry name" value="Nucleotide-diphossugar_trans"/>
</dbReference>
<protein>
    <recommendedName>
        <fullName evidence="10">Hexosyltransferase</fullName>
        <ecNumber evidence="10">2.4.1.-</ecNumber>
    </recommendedName>
</protein>
<evidence type="ECO:0000313" key="13">
    <source>
        <dbReference type="Proteomes" id="UP001432027"/>
    </source>
</evidence>
<dbReference type="PANTHER" id="PTHR11214">
    <property type="entry name" value="BETA-1,3-N-ACETYLGLUCOSAMINYLTRANSFERASE"/>
    <property type="match status" value="1"/>
</dbReference>
<evidence type="ECO:0000256" key="2">
    <source>
        <dbReference type="ARBA" id="ARBA00008661"/>
    </source>
</evidence>
<dbReference type="EMBL" id="BTSX01000006">
    <property type="protein sequence ID" value="GMT07367.1"/>
    <property type="molecule type" value="Genomic_DNA"/>
</dbReference>
<keyword evidence="4" id="KW-0808">Transferase</keyword>
<evidence type="ECO:0000256" key="1">
    <source>
        <dbReference type="ARBA" id="ARBA00004323"/>
    </source>
</evidence>
<evidence type="ECO:0000313" key="12">
    <source>
        <dbReference type="EMBL" id="GMT07367.1"/>
    </source>
</evidence>
<evidence type="ECO:0000256" key="7">
    <source>
        <dbReference type="ARBA" id="ARBA00022989"/>
    </source>
</evidence>
<proteinExistence type="inferred from homology"/>
<keyword evidence="8 10" id="KW-0333">Golgi apparatus</keyword>
<name>A0AAV5ULA7_9BILA</name>
<dbReference type="GO" id="GO:0016758">
    <property type="term" value="F:hexosyltransferase activity"/>
    <property type="evidence" value="ECO:0007669"/>
    <property type="project" value="InterPro"/>
</dbReference>
<dbReference type="GO" id="GO:0006493">
    <property type="term" value="P:protein O-linked glycosylation"/>
    <property type="evidence" value="ECO:0007669"/>
    <property type="project" value="TreeGrafter"/>
</dbReference>
<organism evidence="12 13">
    <name type="scientific">Pristionchus entomophagus</name>
    <dbReference type="NCBI Taxonomy" id="358040"/>
    <lineage>
        <taxon>Eukaryota</taxon>
        <taxon>Metazoa</taxon>
        <taxon>Ecdysozoa</taxon>
        <taxon>Nematoda</taxon>
        <taxon>Chromadorea</taxon>
        <taxon>Rhabditida</taxon>
        <taxon>Rhabditina</taxon>
        <taxon>Diplogasteromorpha</taxon>
        <taxon>Diplogasteroidea</taxon>
        <taxon>Neodiplogasteridae</taxon>
        <taxon>Pristionchus</taxon>
    </lineage>
</organism>
<accession>A0AAV5ULA7</accession>
<keyword evidence="6" id="KW-0735">Signal-anchor</keyword>
<evidence type="ECO:0000256" key="5">
    <source>
        <dbReference type="ARBA" id="ARBA00022692"/>
    </source>
</evidence>
<keyword evidence="3 10" id="KW-0328">Glycosyltransferase</keyword>